<evidence type="ECO:0000313" key="4">
    <source>
        <dbReference type="EMBL" id="KAL3117792.1"/>
    </source>
</evidence>
<dbReference type="EMBL" id="JBICBT010000307">
    <property type="protein sequence ID" value="KAL3117790.1"/>
    <property type="molecule type" value="Genomic_DNA"/>
</dbReference>
<evidence type="ECO:0000313" key="3">
    <source>
        <dbReference type="EMBL" id="KAL3117790.1"/>
    </source>
</evidence>
<feature type="region of interest" description="Disordered" evidence="1">
    <location>
        <begin position="1"/>
        <end position="78"/>
    </location>
</feature>
<keyword evidence="5" id="KW-1185">Reference proteome</keyword>
<evidence type="ECO:0000313" key="2">
    <source>
        <dbReference type="EMBL" id="KAL3070955.1"/>
    </source>
</evidence>
<dbReference type="EMBL" id="JBICBT010000307">
    <property type="protein sequence ID" value="KAL3117792.1"/>
    <property type="molecule type" value="Genomic_DNA"/>
</dbReference>
<comment type="caution">
    <text evidence="3">The sequence shown here is derived from an EMBL/GenBank/DDBJ whole genome shotgun (WGS) entry which is preliminary data.</text>
</comment>
<dbReference type="Proteomes" id="UP001620626">
    <property type="component" value="Unassembled WGS sequence"/>
</dbReference>
<feature type="compositionally biased region" description="Polar residues" evidence="1">
    <location>
        <begin position="47"/>
        <end position="61"/>
    </location>
</feature>
<sequence>MEKNIQLSVDKELEREPLPPPDQQMEREQPLIQSKIEPPDEDFPQEKPSSFIPTAPQTFENDLSCEKSPPPTKISESDPQTLFKTAKLTTEWSQKETVELSGSSADLTQWLKYIMKPE</sequence>
<reference evidence="3 5" key="1">
    <citation type="submission" date="2024-10" db="EMBL/GenBank/DDBJ databases">
        <authorList>
            <person name="Kim D."/>
        </authorList>
    </citation>
    <scope>NUCLEOTIDE SEQUENCE [LARGE SCALE GENOMIC DNA]</scope>
    <source>
        <strain evidence="3">BH-2024</strain>
    </source>
</reference>
<feature type="compositionally biased region" description="Basic and acidic residues" evidence="1">
    <location>
        <begin position="1"/>
        <end position="17"/>
    </location>
</feature>
<evidence type="ECO:0000313" key="5">
    <source>
        <dbReference type="Proteomes" id="UP001620626"/>
    </source>
</evidence>
<dbReference type="EMBL" id="JBICBT010001371">
    <property type="protein sequence ID" value="KAL3070955.1"/>
    <property type="molecule type" value="Genomic_DNA"/>
</dbReference>
<evidence type="ECO:0000256" key="1">
    <source>
        <dbReference type="SAM" id="MobiDB-lite"/>
    </source>
</evidence>
<gene>
    <name evidence="3" type="ORF">niasHT_009836</name>
    <name evidence="4" type="ORF">niasHT_009838</name>
    <name evidence="2" type="ORF">niasHT_040111</name>
</gene>
<organism evidence="3 5">
    <name type="scientific">Heterodera trifolii</name>
    <dbReference type="NCBI Taxonomy" id="157864"/>
    <lineage>
        <taxon>Eukaryota</taxon>
        <taxon>Metazoa</taxon>
        <taxon>Ecdysozoa</taxon>
        <taxon>Nematoda</taxon>
        <taxon>Chromadorea</taxon>
        <taxon>Rhabditida</taxon>
        <taxon>Tylenchina</taxon>
        <taxon>Tylenchomorpha</taxon>
        <taxon>Tylenchoidea</taxon>
        <taxon>Heteroderidae</taxon>
        <taxon>Heteroderinae</taxon>
        <taxon>Heterodera</taxon>
    </lineage>
</organism>
<proteinExistence type="predicted"/>
<accession>A0ABD2LT32</accession>
<name>A0ABD2LT32_9BILA</name>
<protein>
    <submittedName>
        <fullName evidence="3">Uncharacterized protein</fullName>
    </submittedName>
</protein>
<dbReference type="AlphaFoldDB" id="A0ABD2LT32"/>